<comment type="caution">
    <text evidence="7">The sequence shown here is derived from an EMBL/GenBank/DDBJ whole genome shotgun (WGS) entry which is preliminary data.</text>
</comment>
<dbReference type="Gene3D" id="3.40.50.2300">
    <property type="match status" value="1"/>
</dbReference>
<dbReference type="EC" id="2.7.13.3" evidence="2"/>
<reference evidence="7 8" key="1">
    <citation type="submission" date="2024-09" db="EMBL/GenBank/DDBJ databases">
        <title>Draft genome sequence of Candidatus Magnetaquicoccaceae bacterium FCR-1.</title>
        <authorList>
            <person name="Shimoshige H."/>
            <person name="Shimamura S."/>
            <person name="Taoka A."/>
            <person name="Kobayashi H."/>
            <person name="Maekawa T."/>
        </authorList>
    </citation>
    <scope>NUCLEOTIDE SEQUENCE [LARGE SCALE GENOMIC DNA]</scope>
    <source>
        <strain evidence="7 8">FCR-1</strain>
    </source>
</reference>
<dbReference type="Gene3D" id="3.30.565.10">
    <property type="entry name" value="Histidine kinase-like ATPase, C-terminal domain"/>
    <property type="match status" value="1"/>
</dbReference>
<keyword evidence="8" id="KW-1185">Reference proteome</keyword>
<dbReference type="PANTHER" id="PTHR43547:SF2">
    <property type="entry name" value="HYBRID SIGNAL TRANSDUCTION HISTIDINE KINASE C"/>
    <property type="match status" value="1"/>
</dbReference>
<protein>
    <recommendedName>
        <fullName evidence="2">histidine kinase</fullName>
        <ecNumber evidence="2">2.7.13.3</ecNumber>
    </recommendedName>
</protein>
<evidence type="ECO:0000259" key="6">
    <source>
        <dbReference type="PROSITE" id="PS50110"/>
    </source>
</evidence>
<dbReference type="InterPro" id="IPR005467">
    <property type="entry name" value="His_kinase_dom"/>
</dbReference>
<dbReference type="Pfam" id="PF02518">
    <property type="entry name" value="HATPase_c"/>
    <property type="match status" value="1"/>
</dbReference>
<keyword evidence="7" id="KW-0808">Transferase</keyword>
<evidence type="ECO:0000256" key="3">
    <source>
        <dbReference type="ARBA" id="ARBA00022553"/>
    </source>
</evidence>
<feature type="domain" description="Response regulatory" evidence="6">
    <location>
        <begin position="9"/>
        <end position="123"/>
    </location>
</feature>
<sequence length="368" mass="41012">METEKSRFKILVVDDEPTNLKLLREVLRHEHDLIFARNAAEMLRFVEDGPDLILLDIMMPDMDGYTACARLKDNPATREIPVIFVTARGEIEDEVRGLEVGAVDYLTKPIQGGIVRARVRIHLQLREARRIIERQNEELRTAARLRDDVDHIIRHDLKAPLNAIIGMPGALIADWGLTGERAAALQVIEDAGFRMLEMINRSLDLYKMERGCYELKAQPVDLVRVLRRILSEMHRLMLAKGVGVRIVSQGRALAGGDLFLVAGEELLCHSMFANLIKNGLEASPRDAVLEVGMEREGGEAVIRVCNAGAVPEEIRERFFEKFVTSGKRQGVGLGTYSARLIATTLGGSLFLDTSRAGETTLEIRLPAG</sequence>
<dbReference type="InterPro" id="IPR036097">
    <property type="entry name" value="HisK_dim/P_sf"/>
</dbReference>
<dbReference type="EMBL" id="BAAFGK010000004">
    <property type="protein sequence ID" value="GAB0057616.1"/>
    <property type="molecule type" value="Genomic_DNA"/>
</dbReference>
<keyword evidence="3 4" id="KW-0597">Phosphoprotein</keyword>
<gene>
    <name evidence="7" type="primary">rcsC_52</name>
    <name evidence="7" type="ORF">SIID45300_01948</name>
</gene>
<dbReference type="SUPFAM" id="SSF47384">
    <property type="entry name" value="Homodimeric domain of signal transducing histidine kinase"/>
    <property type="match status" value="1"/>
</dbReference>
<evidence type="ECO:0000313" key="8">
    <source>
        <dbReference type="Proteomes" id="UP001628193"/>
    </source>
</evidence>
<dbReference type="InterPro" id="IPR003661">
    <property type="entry name" value="HisK_dim/P_dom"/>
</dbReference>
<dbReference type="InterPro" id="IPR001789">
    <property type="entry name" value="Sig_transdc_resp-reg_receiver"/>
</dbReference>
<proteinExistence type="predicted"/>
<dbReference type="RefSeq" id="WP_420905308.1">
    <property type="nucleotide sequence ID" value="NZ_BAAFGK010000004.1"/>
</dbReference>
<dbReference type="SUPFAM" id="SSF55874">
    <property type="entry name" value="ATPase domain of HSP90 chaperone/DNA topoisomerase II/histidine kinase"/>
    <property type="match status" value="1"/>
</dbReference>
<comment type="catalytic activity">
    <reaction evidence="1">
        <text>ATP + protein L-histidine = ADP + protein N-phospho-L-histidine.</text>
        <dbReference type="EC" id="2.7.13.3"/>
    </reaction>
</comment>
<dbReference type="CDD" id="cd19920">
    <property type="entry name" value="REC_PA4781-like"/>
    <property type="match status" value="1"/>
</dbReference>
<dbReference type="SUPFAM" id="SSF52172">
    <property type="entry name" value="CheY-like"/>
    <property type="match status" value="1"/>
</dbReference>
<dbReference type="Proteomes" id="UP001628193">
    <property type="component" value="Unassembled WGS sequence"/>
</dbReference>
<dbReference type="Pfam" id="PF00512">
    <property type="entry name" value="HisKA"/>
    <property type="match status" value="1"/>
</dbReference>
<evidence type="ECO:0000256" key="4">
    <source>
        <dbReference type="PROSITE-ProRule" id="PRU00169"/>
    </source>
</evidence>
<keyword evidence="7" id="KW-0418">Kinase</keyword>
<dbReference type="GO" id="GO:0004673">
    <property type="term" value="F:protein histidine kinase activity"/>
    <property type="evidence" value="ECO:0007669"/>
    <property type="project" value="UniProtKB-EC"/>
</dbReference>
<dbReference type="InterPro" id="IPR003594">
    <property type="entry name" value="HATPase_dom"/>
</dbReference>
<evidence type="ECO:0000259" key="5">
    <source>
        <dbReference type="PROSITE" id="PS50109"/>
    </source>
</evidence>
<dbReference type="CDD" id="cd00082">
    <property type="entry name" value="HisKA"/>
    <property type="match status" value="1"/>
</dbReference>
<organism evidence="7 8">
    <name type="scientific">Candidatus Magnetaquiglobus chichijimensis</name>
    <dbReference type="NCBI Taxonomy" id="3141448"/>
    <lineage>
        <taxon>Bacteria</taxon>
        <taxon>Pseudomonadati</taxon>
        <taxon>Pseudomonadota</taxon>
        <taxon>Magnetococcia</taxon>
        <taxon>Magnetococcales</taxon>
        <taxon>Candidatus Magnetaquicoccaceae</taxon>
        <taxon>Candidatus Magnetaquiglobus</taxon>
    </lineage>
</organism>
<dbReference type="Pfam" id="PF00072">
    <property type="entry name" value="Response_reg"/>
    <property type="match status" value="1"/>
</dbReference>
<dbReference type="SMART" id="SM00448">
    <property type="entry name" value="REC"/>
    <property type="match status" value="1"/>
</dbReference>
<dbReference type="PANTHER" id="PTHR43547">
    <property type="entry name" value="TWO-COMPONENT HISTIDINE KINASE"/>
    <property type="match status" value="1"/>
</dbReference>
<feature type="modified residue" description="4-aspartylphosphate" evidence="4">
    <location>
        <position position="56"/>
    </location>
</feature>
<dbReference type="PROSITE" id="PS50110">
    <property type="entry name" value="RESPONSE_REGULATORY"/>
    <property type="match status" value="1"/>
</dbReference>
<name>A0ABQ0C9P9_9PROT</name>
<dbReference type="Gene3D" id="1.10.287.130">
    <property type="match status" value="1"/>
</dbReference>
<evidence type="ECO:0000256" key="1">
    <source>
        <dbReference type="ARBA" id="ARBA00000085"/>
    </source>
</evidence>
<evidence type="ECO:0000313" key="7">
    <source>
        <dbReference type="EMBL" id="GAB0057616.1"/>
    </source>
</evidence>
<dbReference type="InterPro" id="IPR011006">
    <property type="entry name" value="CheY-like_superfamily"/>
</dbReference>
<dbReference type="PROSITE" id="PS50109">
    <property type="entry name" value="HIS_KIN"/>
    <property type="match status" value="1"/>
</dbReference>
<accession>A0ABQ0C9P9</accession>
<dbReference type="SMART" id="SM00387">
    <property type="entry name" value="HATPase_c"/>
    <property type="match status" value="1"/>
</dbReference>
<feature type="domain" description="Histidine kinase" evidence="5">
    <location>
        <begin position="152"/>
        <end position="368"/>
    </location>
</feature>
<dbReference type="InterPro" id="IPR036890">
    <property type="entry name" value="HATPase_C_sf"/>
</dbReference>
<evidence type="ECO:0000256" key="2">
    <source>
        <dbReference type="ARBA" id="ARBA00012438"/>
    </source>
</evidence>
<dbReference type="SMART" id="SM00388">
    <property type="entry name" value="HisKA"/>
    <property type="match status" value="1"/>
</dbReference>